<sequence length="82" mass="9827">MARKVSLIGIRPAYKCIHKHLQQKEVFQRKTKKLLRKELLDVEIMKSKITCLEKLLKPEEQCEWRRTRSPRAYYRAIGVTSK</sequence>
<dbReference type="RefSeq" id="XP_015185814.1">
    <property type="nucleotide sequence ID" value="XM_015330328.1"/>
</dbReference>
<proteinExistence type="predicted"/>
<dbReference type="Proteomes" id="UP000694924">
    <property type="component" value="Unplaced"/>
</dbReference>
<name>A0ABM1J027_POLDO</name>
<dbReference type="GeneID" id="107071372"/>
<evidence type="ECO:0000313" key="2">
    <source>
        <dbReference type="RefSeq" id="XP_015185814.1"/>
    </source>
</evidence>
<reference evidence="2" key="1">
    <citation type="submission" date="2025-08" db="UniProtKB">
        <authorList>
            <consortium name="RefSeq"/>
        </authorList>
    </citation>
    <scope>IDENTIFICATION</scope>
    <source>
        <tissue evidence="2">Whole body</tissue>
    </source>
</reference>
<keyword evidence="1" id="KW-1185">Reference proteome</keyword>
<evidence type="ECO:0000313" key="1">
    <source>
        <dbReference type="Proteomes" id="UP000694924"/>
    </source>
</evidence>
<gene>
    <name evidence="2" type="primary">LOC107071372</name>
</gene>
<protein>
    <submittedName>
        <fullName evidence="2">Uncharacterized protein LOC107071372</fullName>
    </submittedName>
</protein>
<accession>A0ABM1J027</accession>
<organism evidence="1 2">
    <name type="scientific">Polistes dominula</name>
    <name type="common">European paper wasp</name>
    <name type="synonym">Vespa dominula</name>
    <dbReference type="NCBI Taxonomy" id="743375"/>
    <lineage>
        <taxon>Eukaryota</taxon>
        <taxon>Metazoa</taxon>
        <taxon>Ecdysozoa</taxon>
        <taxon>Arthropoda</taxon>
        <taxon>Hexapoda</taxon>
        <taxon>Insecta</taxon>
        <taxon>Pterygota</taxon>
        <taxon>Neoptera</taxon>
        <taxon>Endopterygota</taxon>
        <taxon>Hymenoptera</taxon>
        <taxon>Apocrita</taxon>
        <taxon>Aculeata</taxon>
        <taxon>Vespoidea</taxon>
        <taxon>Vespidae</taxon>
        <taxon>Polistinae</taxon>
        <taxon>Polistini</taxon>
        <taxon>Polistes</taxon>
    </lineage>
</organism>